<dbReference type="AlphaFoldDB" id="A0A177AVU1"/>
<name>A0A177AVU1_9BILA</name>
<evidence type="ECO:0000313" key="3">
    <source>
        <dbReference type="Proteomes" id="UP000078046"/>
    </source>
</evidence>
<dbReference type="Proteomes" id="UP000078046">
    <property type="component" value="Unassembled WGS sequence"/>
</dbReference>
<reference evidence="2 3" key="1">
    <citation type="submission" date="2016-04" db="EMBL/GenBank/DDBJ databases">
        <title>The genome of Intoshia linei affirms orthonectids as highly simplified spiralians.</title>
        <authorList>
            <person name="Mikhailov K.V."/>
            <person name="Slusarev G.S."/>
            <person name="Nikitin M.A."/>
            <person name="Logacheva M.D."/>
            <person name="Penin A."/>
            <person name="Aleoshin V."/>
            <person name="Panchin Y.V."/>
        </authorList>
    </citation>
    <scope>NUCLEOTIDE SEQUENCE [LARGE SCALE GENOMIC DNA]</scope>
    <source>
        <strain evidence="2">Intl2013</strain>
        <tissue evidence="2">Whole animal</tissue>
    </source>
</reference>
<protein>
    <submittedName>
        <fullName evidence="2">Uncharacterized protein</fullName>
    </submittedName>
</protein>
<evidence type="ECO:0000256" key="1">
    <source>
        <dbReference type="SAM" id="Phobius"/>
    </source>
</evidence>
<evidence type="ECO:0000313" key="2">
    <source>
        <dbReference type="EMBL" id="OAF66099.1"/>
    </source>
</evidence>
<comment type="caution">
    <text evidence="2">The sequence shown here is derived from an EMBL/GenBank/DDBJ whole genome shotgun (WGS) entry which is preliminary data.</text>
</comment>
<proteinExistence type="predicted"/>
<dbReference type="OrthoDB" id="417506at2759"/>
<feature type="transmembrane region" description="Helical" evidence="1">
    <location>
        <begin position="61"/>
        <end position="84"/>
    </location>
</feature>
<dbReference type="Gene3D" id="3.90.70.130">
    <property type="match status" value="1"/>
</dbReference>
<sequence>MVLIKIGDKQQSFLNSKEWIGSNEISYVLNELLGKNNALIAESFILDQNLVKKRPQVLNDLSLFTVVGFIVNTALYNNSILWVLSFVSSNIEYSLDITP</sequence>
<gene>
    <name evidence="2" type="ORF">A3Q56_06179</name>
</gene>
<organism evidence="2 3">
    <name type="scientific">Intoshia linei</name>
    <dbReference type="NCBI Taxonomy" id="1819745"/>
    <lineage>
        <taxon>Eukaryota</taxon>
        <taxon>Metazoa</taxon>
        <taxon>Spiralia</taxon>
        <taxon>Lophotrochozoa</taxon>
        <taxon>Mesozoa</taxon>
        <taxon>Orthonectida</taxon>
        <taxon>Rhopaluridae</taxon>
        <taxon>Intoshia</taxon>
    </lineage>
</organism>
<accession>A0A177AVU1</accession>
<keyword evidence="1" id="KW-1133">Transmembrane helix</keyword>
<keyword evidence="3" id="KW-1185">Reference proteome</keyword>
<keyword evidence="1" id="KW-0812">Transmembrane</keyword>
<dbReference type="EMBL" id="LWCA01001038">
    <property type="protein sequence ID" value="OAF66099.1"/>
    <property type="molecule type" value="Genomic_DNA"/>
</dbReference>
<keyword evidence="1" id="KW-0472">Membrane</keyword>